<accession>A0AAV4GCL8</accession>
<dbReference type="GO" id="GO:0006508">
    <property type="term" value="P:proteolysis"/>
    <property type="evidence" value="ECO:0007669"/>
    <property type="project" value="TreeGrafter"/>
</dbReference>
<dbReference type="InterPro" id="IPR036383">
    <property type="entry name" value="TSP1_rpt_sf"/>
</dbReference>
<dbReference type="PROSITE" id="PS50092">
    <property type="entry name" value="TSP1"/>
    <property type="match status" value="1"/>
</dbReference>
<reference evidence="6 7" key="1">
    <citation type="journal article" date="2021" name="Elife">
        <title>Chloroplast acquisition without the gene transfer in kleptoplastic sea slugs, Plakobranchus ocellatus.</title>
        <authorList>
            <person name="Maeda T."/>
            <person name="Takahashi S."/>
            <person name="Yoshida T."/>
            <person name="Shimamura S."/>
            <person name="Takaki Y."/>
            <person name="Nagai Y."/>
            <person name="Toyoda A."/>
            <person name="Suzuki Y."/>
            <person name="Arimoto A."/>
            <person name="Ishii H."/>
            <person name="Satoh N."/>
            <person name="Nishiyama T."/>
            <person name="Hasebe M."/>
            <person name="Maruyama T."/>
            <person name="Minagawa J."/>
            <person name="Obokata J."/>
            <person name="Shigenobu S."/>
        </authorList>
    </citation>
    <scope>NUCLEOTIDE SEQUENCE [LARGE SCALE GENOMIC DNA]</scope>
</reference>
<evidence type="ECO:0000256" key="5">
    <source>
        <dbReference type="SAM" id="SignalP"/>
    </source>
</evidence>
<evidence type="ECO:0000256" key="2">
    <source>
        <dbReference type="ARBA" id="ARBA00022525"/>
    </source>
</evidence>
<feature type="disulfide bond" evidence="4">
    <location>
        <begin position="42"/>
        <end position="80"/>
    </location>
</feature>
<keyword evidence="7" id="KW-1185">Reference proteome</keyword>
<comment type="caution">
    <text evidence="6">The sequence shown here is derived from an EMBL/GenBank/DDBJ whole genome shotgun (WGS) entry which is preliminary data.</text>
</comment>
<dbReference type="Pfam" id="PF00090">
    <property type="entry name" value="TSP_1"/>
    <property type="match status" value="1"/>
</dbReference>
<evidence type="ECO:0000256" key="4">
    <source>
        <dbReference type="PIRSR" id="PIRSR613273-3"/>
    </source>
</evidence>
<dbReference type="AlphaFoldDB" id="A0AAV4GCL8"/>
<dbReference type="SUPFAM" id="SSF82895">
    <property type="entry name" value="TSP-1 type 1 repeat"/>
    <property type="match status" value="1"/>
</dbReference>
<evidence type="ECO:0000313" key="7">
    <source>
        <dbReference type="Proteomes" id="UP000762676"/>
    </source>
</evidence>
<feature type="signal peptide" evidence="5">
    <location>
        <begin position="1"/>
        <end position="24"/>
    </location>
</feature>
<dbReference type="SMART" id="SM00209">
    <property type="entry name" value="TSP1"/>
    <property type="match status" value="1"/>
</dbReference>
<dbReference type="InterPro" id="IPR000884">
    <property type="entry name" value="TSP1_rpt"/>
</dbReference>
<proteinExistence type="predicted"/>
<sequence>MPKGQMDLLRGSWFLLCVLAPCLASLDGWSDWSIGTQCSRSCGGGVQTENRSCLLREGSRGNDECQGSATRYISCNSQPCPRGTKDFRLQQCRAYNGEALYDTSIKNSTWEPVYDLSKPCELICTAQNGETRTFRPEVIDGTECDSARELGICVRGVCKRVGCDRILSSDKREDKCLVCDGNGSDCYTAARSTSRRRIPPSTFCLPLLSLVFCLIESLSIVRMCNLYITAAILMALLPLRFLS</sequence>
<dbReference type="Proteomes" id="UP000762676">
    <property type="component" value="Unassembled WGS sequence"/>
</dbReference>
<protein>
    <submittedName>
        <fullName evidence="6">A disintegrin and metalloproteinase with thrombospondin motifs 6</fullName>
    </submittedName>
</protein>
<dbReference type="PANTHER" id="PTHR13723:SF281">
    <property type="entry name" value="PAPILIN"/>
    <property type="match status" value="1"/>
</dbReference>
<keyword evidence="6" id="KW-0645">Protease</keyword>
<evidence type="ECO:0000256" key="3">
    <source>
        <dbReference type="ARBA" id="ARBA00023157"/>
    </source>
</evidence>
<dbReference type="GO" id="GO:0004222">
    <property type="term" value="F:metalloendopeptidase activity"/>
    <property type="evidence" value="ECO:0007669"/>
    <property type="project" value="TreeGrafter"/>
</dbReference>
<dbReference type="FunFam" id="2.20.100.10:FF:000001">
    <property type="entry name" value="semaphorin-5A isoform X1"/>
    <property type="match status" value="1"/>
</dbReference>
<keyword evidence="5" id="KW-0732">Signal</keyword>
<feature type="chain" id="PRO_5043988485" evidence="5">
    <location>
        <begin position="25"/>
        <end position="243"/>
    </location>
</feature>
<keyword evidence="6" id="KW-0482">Metalloprotease</keyword>
<comment type="subcellular location">
    <subcellularLocation>
        <location evidence="1">Secreted</location>
    </subcellularLocation>
</comment>
<evidence type="ECO:0000256" key="1">
    <source>
        <dbReference type="ARBA" id="ARBA00004613"/>
    </source>
</evidence>
<name>A0AAV4GCL8_9GAST</name>
<dbReference type="PRINTS" id="PR01857">
    <property type="entry name" value="ADAMTSFAMILY"/>
</dbReference>
<keyword evidence="6" id="KW-0378">Hydrolase</keyword>
<feature type="disulfide bond" evidence="4">
    <location>
        <begin position="38"/>
        <end position="75"/>
    </location>
</feature>
<dbReference type="Gene3D" id="2.20.100.10">
    <property type="entry name" value="Thrombospondin type-1 (TSP1) repeat"/>
    <property type="match status" value="1"/>
</dbReference>
<evidence type="ECO:0000313" key="6">
    <source>
        <dbReference type="EMBL" id="GFR83412.1"/>
    </source>
</evidence>
<dbReference type="PANTHER" id="PTHR13723">
    <property type="entry name" value="ADAMTS A DISINTEGRIN AND METALLOPROTEASE WITH THROMBOSPONDIN MOTIFS PROTEASE"/>
    <property type="match status" value="1"/>
</dbReference>
<dbReference type="GO" id="GO:0030198">
    <property type="term" value="P:extracellular matrix organization"/>
    <property type="evidence" value="ECO:0007669"/>
    <property type="project" value="InterPro"/>
</dbReference>
<feature type="disulfide bond" evidence="4">
    <location>
        <begin position="53"/>
        <end position="65"/>
    </location>
</feature>
<organism evidence="6 7">
    <name type="scientific">Elysia marginata</name>
    <dbReference type="NCBI Taxonomy" id="1093978"/>
    <lineage>
        <taxon>Eukaryota</taxon>
        <taxon>Metazoa</taxon>
        <taxon>Spiralia</taxon>
        <taxon>Lophotrochozoa</taxon>
        <taxon>Mollusca</taxon>
        <taxon>Gastropoda</taxon>
        <taxon>Heterobranchia</taxon>
        <taxon>Euthyneura</taxon>
        <taxon>Panpulmonata</taxon>
        <taxon>Sacoglossa</taxon>
        <taxon>Placobranchoidea</taxon>
        <taxon>Plakobranchidae</taxon>
        <taxon>Elysia</taxon>
    </lineage>
</organism>
<dbReference type="EMBL" id="BMAT01004921">
    <property type="protein sequence ID" value="GFR83412.1"/>
    <property type="molecule type" value="Genomic_DNA"/>
</dbReference>
<dbReference type="InterPro" id="IPR050439">
    <property type="entry name" value="ADAMTS_ADAMTS-like"/>
</dbReference>
<dbReference type="InterPro" id="IPR013273">
    <property type="entry name" value="ADAMTS/ADAMTS-like"/>
</dbReference>
<dbReference type="GO" id="GO:0005576">
    <property type="term" value="C:extracellular region"/>
    <property type="evidence" value="ECO:0007669"/>
    <property type="project" value="UniProtKB-SubCell"/>
</dbReference>
<keyword evidence="2" id="KW-0964">Secreted</keyword>
<keyword evidence="3 4" id="KW-1015">Disulfide bond</keyword>
<dbReference type="GO" id="GO:0031012">
    <property type="term" value="C:extracellular matrix"/>
    <property type="evidence" value="ECO:0007669"/>
    <property type="project" value="TreeGrafter"/>
</dbReference>
<gene>
    <name evidence="6" type="ORF">ElyMa_002390300</name>
</gene>